<sequence>MAEPEVLTALRQQLQQHQQELHTQQQQRSRNASTTKAVPAGSAEDRALTRNMQVQDSFLRALWLQRLLPHVQAILQAQVRLPLNELAEIDDLLIEASMPQLSPTIQAGAAPLNTTELARHIDDIDQQLASIQQHPAPPLAKPRP</sequence>
<comment type="caution">
    <text evidence="1">The sequence shown here is derived from an EMBL/GenBank/DDBJ whole genome shotgun (WGS) entry which is preliminary data.</text>
</comment>
<proteinExistence type="predicted"/>
<evidence type="ECO:0000313" key="1">
    <source>
        <dbReference type="EMBL" id="KAH7980603.1"/>
    </source>
</evidence>
<evidence type="ECO:0000313" key="2">
    <source>
        <dbReference type="Proteomes" id="UP000821865"/>
    </source>
</evidence>
<protein>
    <submittedName>
        <fullName evidence="1">Uncharacterized protein</fullName>
    </submittedName>
</protein>
<dbReference type="EMBL" id="CM023470">
    <property type="protein sequence ID" value="KAH7980603.1"/>
    <property type="molecule type" value="Genomic_DNA"/>
</dbReference>
<dbReference type="Proteomes" id="UP000821865">
    <property type="component" value="Chromosome 1"/>
</dbReference>
<keyword evidence="2" id="KW-1185">Reference proteome</keyword>
<accession>A0ACB8E1U4</accession>
<gene>
    <name evidence="1" type="ORF">HPB49_017471</name>
</gene>
<reference evidence="1" key="1">
    <citation type="submission" date="2020-05" db="EMBL/GenBank/DDBJ databases">
        <title>Large-scale comparative analyses of tick genomes elucidate their genetic diversity and vector capacities.</title>
        <authorList>
            <person name="Jia N."/>
            <person name="Wang J."/>
            <person name="Shi W."/>
            <person name="Du L."/>
            <person name="Sun Y."/>
            <person name="Zhan W."/>
            <person name="Jiang J."/>
            <person name="Wang Q."/>
            <person name="Zhang B."/>
            <person name="Ji P."/>
            <person name="Sakyi L.B."/>
            <person name="Cui X."/>
            <person name="Yuan T."/>
            <person name="Jiang B."/>
            <person name="Yang W."/>
            <person name="Lam T.T.-Y."/>
            <person name="Chang Q."/>
            <person name="Ding S."/>
            <person name="Wang X."/>
            <person name="Zhu J."/>
            <person name="Ruan X."/>
            <person name="Zhao L."/>
            <person name="Wei J."/>
            <person name="Que T."/>
            <person name="Du C."/>
            <person name="Cheng J."/>
            <person name="Dai P."/>
            <person name="Han X."/>
            <person name="Huang E."/>
            <person name="Gao Y."/>
            <person name="Liu J."/>
            <person name="Shao H."/>
            <person name="Ye R."/>
            <person name="Li L."/>
            <person name="Wei W."/>
            <person name="Wang X."/>
            <person name="Wang C."/>
            <person name="Yang T."/>
            <person name="Huo Q."/>
            <person name="Li W."/>
            <person name="Guo W."/>
            <person name="Chen H."/>
            <person name="Zhou L."/>
            <person name="Ni X."/>
            <person name="Tian J."/>
            <person name="Zhou Y."/>
            <person name="Sheng Y."/>
            <person name="Liu T."/>
            <person name="Pan Y."/>
            <person name="Xia L."/>
            <person name="Li J."/>
            <person name="Zhao F."/>
            <person name="Cao W."/>
        </authorList>
    </citation>
    <scope>NUCLEOTIDE SEQUENCE</scope>
    <source>
        <strain evidence="1">Dsil-2018</strain>
    </source>
</reference>
<organism evidence="1 2">
    <name type="scientific">Dermacentor silvarum</name>
    <name type="common">Tick</name>
    <dbReference type="NCBI Taxonomy" id="543639"/>
    <lineage>
        <taxon>Eukaryota</taxon>
        <taxon>Metazoa</taxon>
        <taxon>Ecdysozoa</taxon>
        <taxon>Arthropoda</taxon>
        <taxon>Chelicerata</taxon>
        <taxon>Arachnida</taxon>
        <taxon>Acari</taxon>
        <taxon>Parasitiformes</taxon>
        <taxon>Ixodida</taxon>
        <taxon>Ixodoidea</taxon>
        <taxon>Ixodidae</taxon>
        <taxon>Rhipicephalinae</taxon>
        <taxon>Dermacentor</taxon>
    </lineage>
</organism>
<name>A0ACB8E1U4_DERSI</name>